<dbReference type="AlphaFoldDB" id="A0A7D4GDI1"/>
<feature type="transmembrane region" description="Helical" evidence="7">
    <location>
        <begin position="12"/>
        <end position="33"/>
    </location>
</feature>
<evidence type="ECO:0000256" key="5">
    <source>
        <dbReference type="ARBA" id="ARBA00022989"/>
    </source>
</evidence>
<dbReference type="Gene3D" id="1.20.1560.10">
    <property type="entry name" value="ABC transporter type 1, transmembrane domain"/>
    <property type="match status" value="1"/>
</dbReference>
<comment type="subcellular location">
    <subcellularLocation>
        <location evidence="1">Cell membrane</location>
        <topology evidence="1">Multi-pass membrane protein</topology>
    </subcellularLocation>
</comment>
<evidence type="ECO:0000256" key="6">
    <source>
        <dbReference type="ARBA" id="ARBA00023136"/>
    </source>
</evidence>
<evidence type="ECO:0000256" key="4">
    <source>
        <dbReference type="ARBA" id="ARBA00022840"/>
    </source>
</evidence>
<dbReference type="InterPro" id="IPR011527">
    <property type="entry name" value="ABC1_TM_dom"/>
</dbReference>
<dbReference type="EMBL" id="CP054000">
    <property type="protein sequence ID" value="QKH79171.1"/>
    <property type="molecule type" value="Genomic_DNA"/>
</dbReference>
<dbReference type="GO" id="GO:0005886">
    <property type="term" value="C:plasma membrane"/>
    <property type="evidence" value="ECO:0007669"/>
    <property type="project" value="UniProtKB-SubCell"/>
</dbReference>
<dbReference type="PROSITE" id="PS00211">
    <property type="entry name" value="ABC_TRANSPORTER_1"/>
    <property type="match status" value="1"/>
</dbReference>
<evidence type="ECO:0000256" key="1">
    <source>
        <dbReference type="ARBA" id="ARBA00004651"/>
    </source>
</evidence>
<keyword evidence="3" id="KW-0547">Nucleotide-binding</keyword>
<dbReference type="InterPro" id="IPR017871">
    <property type="entry name" value="ABC_transporter-like_CS"/>
</dbReference>
<organism evidence="10 11">
    <name type="scientific">Finegoldia magna</name>
    <name type="common">Peptostreptococcus magnus</name>
    <dbReference type="NCBI Taxonomy" id="1260"/>
    <lineage>
        <taxon>Bacteria</taxon>
        <taxon>Bacillati</taxon>
        <taxon>Bacillota</taxon>
        <taxon>Tissierellia</taxon>
        <taxon>Tissierellales</taxon>
        <taxon>Peptoniphilaceae</taxon>
        <taxon>Finegoldia</taxon>
    </lineage>
</organism>
<dbReference type="InterPro" id="IPR003439">
    <property type="entry name" value="ABC_transporter-like_ATP-bd"/>
</dbReference>
<dbReference type="PANTHER" id="PTHR43394">
    <property type="entry name" value="ATP-DEPENDENT PERMEASE MDL1, MITOCHONDRIAL"/>
    <property type="match status" value="1"/>
</dbReference>
<dbReference type="GO" id="GO:0005524">
    <property type="term" value="F:ATP binding"/>
    <property type="evidence" value="ECO:0007669"/>
    <property type="project" value="UniProtKB-KW"/>
</dbReference>
<dbReference type="GO" id="GO:0016887">
    <property type="term" value="F:ATP hydrolysis activity"/>
    <property type="evidence" value="ECO:0007669"/>
    <property type="project" value="InterPro"/>
</dbReference>
<feature type="transmembrane region" description="Helical" evidence="7">
    <location>
        <begin position="237"/>
        <end position="261"/>
    </location>
</feature>
<name>A0A7D4GDI1_FINMA</name>
<dbReference type="SUPFAM" id="SSF52540">
    <property type="entry name" value="P-loop containing nucleoside triphosphate hydrolases"/>
    <property type="match status" value="1"/>
</dbReference>
<feature type="transmembrane region" description="Helical" evidence="7">
    <location>
        <begin position="151"/>
        <end position="171"/>
    </location>
</feature>
<sequence>MIKILKKNIKETIILTLLSSFFVLASTVGALLIAKSLDFLLKQNFYQFLYYILLSFIAWISGLFSNYIRRIKEETLTQKICTDLRSAAIKKLVSEFSSNSKQDKFVNYDEYVNLCTNDIEIISDGIGCFFELVSILSGVIFSSLALFSFHYIIVLTSILLGLIILVIPKFFDDKISDEINNVSEKYKELQSNSFNMINGSHILNNYSSLRLMLGVIKNHSVSLGNDKITLEKNLSKLWILINFLNTFSQVLLIFISGWLAYSKIVSYGIIISVGNLSNQLFNSLQSFGEVYSKYILSKSILRKYDLDLQVKKVDKSEMIFSDKIITSNLSYSYNNKEKINFPDICIKKNGKYIVIGESGTGKTTLMKIISSNLLSYEGNIFWDGKNYKEISSQLIKNSIACVSSDDYIFNMSIRNNIILDKKYDAELLYDVIKRTKIEDFIKDLPRGLETELKSNNLTLSAGQIQRICLARALYSERDLIFIDEGTANLDIKNSEYIEKELFLDSNLTVVMITHRLNDNIAMLSDNIYTL</sequence>
<dbReference type="PANTHER" id="PTHR43394:SF1">
    <property type="entry name" value="ATP-BINDING CASSETTE SUB-FAMILY B MEMBER 10, MITOCHONDRIAL"/>
    <property type="match status" value="1"/>
</dbReference>
<feature type="transmembrane region" description="Helical" evidence="7">
    <location>
        <begin position="48"/>
        <end position="68"/>
    </location>
</feature>
<protein>
    <submittedName>
        <fullName evidence="10">ABC transporter ATP-binding protein</fullName>
    </submittedName>
</protein>
<keyword evidence="4 10" id="KW-0067">ATP-binding</keyword>
<accession>A0A7D4GDI1</accession>
<feature type="domain" description="ABC transmembrane type-1" evidence="9">
    <location>
        <begin position="13"/>
        <end position="296"/>
    </location>
</feature>
<feature type="transmembrane region" description="Helical" evidence="7">
    <location>
        <begin position="126"/>
        <end position="145"/>
    </location>
</feature>
<dbReference type="Pfam" id="PF00664">
    <property type="entry name" value="ABC_membrane"/>
    <property type="match status" value="1"/>
</dbReference>
<evidence type="ECO:0000313" key="11">
    <source>
        <dbReference type="Proteomes" id="UP000502899"/>
    </source>
</evidence>
<dbReference type="InterPro" id="IPR039421">
    <property type="entry name" value="Type_1_exporter"/>
</dbReference>
<dbReference type="SUPFAM" id="SSF90123">
    <property type="entry name" value="ABC transporter transmembrane region"/>
    <property type="match status" value="1"/>
</dbReference>
<gene>
    <name evidence="10" type="ORF">FOC70_01820</name>
</gene>
<dbReference type="SMART" id="SM00382">
    <property type="entry name" value="AAA"/>
    <property type="match status" value="1"/>
</dbReference>
<keyword evidence="2 7" id="KW-0812">Transmembrane</keyword>
<dbReference type="CDD" id="cd03228">
    <property type="entry name" value="ABCC_MRP_Like"/>
    <property type="match status" value="1"/>
</dbReference>
<keyword evidence="5 7" id="KW-1133">Transmembrane helix</keyword>
<dbReference type="RefSeq" id="WP_002838472.1">
    <property type="nucleotide sequence ID" value="NZ_CP054000.1"/>
</dbReference>
<evidence type="ECO:0000259" key="9">
    <source>
        <dbReference type="PROSITE" id="PS50929"/>
    </source>
</evidence>
<dbReference type="PROSITE" id="PS50929">
    <property type="entry name" value="ABC_TM1F"/>
    <property type="match status" value="1"/>
</dbReference>
<dbReference type="GO" id="GO:0015421">
    <property type="term" value="F:ABC-type oligopeptide transporter activity"/>
    <property type="evidence" value="ECO:0007669"/>
    <property type="project" value="TreeGrafter"/>
</dbReference>
<proteinExistence type="predicted"/>
<dbReference type="Pfam" id="PF00005">
    <property type="entry name" value="ABC_tran"/>
    <property type="match status" value="1"/>
</dbReference>
<evidence type="ECO:0000256" key="3">
    <source>
        <dbReference type="ARBA" id="ARBA00022741"/>
    </source>
</evidence>
<keyword evidence="6 7" id="KW-0472">Membrane</keyword>
<dbReference type="Proteomes" id="UP000502899">
    <property type="component" value="Chromosome"/>
</dbReference>
<evidence type="ECO:0000259" key="8">
    <source>
        <dbReference type="PROSITE" id="PS50893"/>
    </source>
</evidence>
<dbReference type="Gene3D" id="3.40.50.300">
    <property type="entry name" value="P-loop containing nucleotide triphosphate hydrolases"/>
    <property type="match status" value="1"/>
</dbReference>
<dbReference type="InterPro" id="IPR036640">
    <property type="entry name" value="ABC1_TM_sf"/>
</dbReference>
<dbReference type="PROSITE" id="PS50893">
    <property type="entry name" value="ABC_TRANSPORTER_2"/>
    <property type="match status" value="1"/>
</dbReference>
<evidence type="ECO:0000256" key="7">
    <source>
        <dbReference type="SAM" id="Phobius"/>
    </source>
</evidence>
<dbReference type="InterPro" id="IPR003593">
    <property type="entry name" value="AAA+_ATPase"/>
</dbReference>
<reference evidence="10 11" key="1">
    <citation type="submission" date="2020-05" db="EMBL/GenBank/DDBJ databases">
        <title>FDA dAtabase for Regulatory Grade micrObial Sequences (FDA-ARGOS): Supporting development and validation of Infectious Disease Dx tests.</title>
        <authorList>
            <person name="Pederson C."/>
            <person name="Tallon L."/>
            <person name="Sadzewicz L."/>
            <person name="Zhao X."/>
            <person name="Vavikolanu K."/>
            <person name="Mehta A."/>
            <person name="Aluvathingal J."/>
            <person name="Nadendla S."/>
            <person name="Myers T."/>
            <person name="Yan Y."/>
            <person name="Sichtig H."/>
        </authorList>
    </citation>
    <scope>NUCLEOTIDE SEQUENCE [LARGE SCALE GENOMIC DNA]</scope>
    <source>
        <strain evidence="10 11">FDAARGOS_764</strain>
    </source>
</reference>
<feature type="domain" description="ABC transporter" evidence="8">
    <location>
        <begin position="324"/>
        <end position="530"/>
    </location>
</feature>
<evidence type="ECO:0000313" key="10">
    <source>
        <dbReference type="EMBL" id="QKH79171.1"/>
    </source>
</evidence>
<evidence type="ECO:0000256" key="2">
    <source>
        <dbReference type="ARBA" id="ARBA00022692"/>
    </source>
</evidence>
<dbReference type="InterPro" id="IPR027417">
    <property type="entry name" value="P-loop_NTPase"/>
</dbReference>